<dbReference type="InterPro" id="IPR055396">
    <property type="entry name" value="DUF7088"/>
</dbReference>
<reference evidence="10" key="1">
    <citation type="submission" date="2024-05" db="EMBL/GenBank/DDBJ databases">
        <title>Genome sequencing of novel strain.</title>
        <authorList>
            <person name="Ganbat D."/>
            <person name="Ganbat S."/>
            <person name="Lee S.-J."/>
        </authorList>
    </citation>
    <scope>NUCLEOTIDE SEQUENCE</scope>
    <source>
        <strain evidence="10">SMD15-11</strain>
    </source>
</reference>
<feature type="transmembrane region" description="Helical" evidence="7">
    <location>
        <begin position="219"/>
        <end position="236"/>
    </location>
</feature>
<feature type="transmembrane region" description="Helical" evidence="7">
    <location>
        <begin position="18"/>
        <end position="41"/>
    </location>
</feature>
<dbReference type="EMBL" id="CP154858">
    <property type="protein sequence ID" value="XDT71036.1"/>
    <property type="molecule type" value="Genomic_DNA"/>
</dbReference>
<sequence length="970" mass="108824">MQPEHAIRRIARKEVTQFFASPVAFVFLATFLAVTLFAFFWVDAFFARNIADVRPLFSWMPLLLVFLVAALTMRMWSEERRQGTLEFLLTTPVSTLRLVLGKFLACMALLAIALALTLPLPVTVSFLGKLDWGPVIGGYMATLFLGAAYIAIGLYVSARSESQIVSLIVTSLVGVLLYLLGSGPQVGLFSYDVAEVMRKLGTGSRFESITRGVIDVRDLYYYLSLVGVFLTLNVLALKKEGWAKDNHAGTHRQWHLFAGLLIANLLLGNVWLDQVKSLRADLTADKRYSLSGVTENYLGQLQEPLLIRGYFSAKTHPLLAPLVPQLRDLLKEYEVLGDGKVRVEFVDPQSDPEKEDEANSKYNIKPVPFQVADRYQAGLVNAYFHVLLSYGDQYEVLSFRDLIEVKEKGEGELDVRLRNPEYDVTRALRKVLYAYQTGGNLFATLKKPVQFHAYVSPDSKLPAELVPFRATLEKVLKETADKAGDRLTWTVEDPDAKGGELGRKLTEEFGIQPMLRSLLGTDTFWFTLMLTDGDQYVQLALPEQLDEEGLRKNLEAGLKRFSAGFTKTIGMLAPEQPQGPYAQFNPAPGFNMLRQKLMESATVRDVDLKDGKVPADLDVLLVLAPRELTELQQYAIDQFLMRGGTVLVAASPFSTELTARNLSAREQKTGLEDWLAHHGLTLEKHLVADPYNSHFPVPVTRRVGQFQFQEVRLLDYPFFIDARDDRLNQDHPTTKGLPQVTLAWASPIKVDDSKQQGRTLTTLITSSDQAWLTDGEDITPRMDNGQLSPWQPEGERGRYTLGVMLEGVFTSAFEGKDNPLLAAARKKAEAAAQKDKDKAETDATPEEERVPPFVSKSPDAARLFVFGSGEFLADQTIQLTSSTERALYLNSLQLIQNAVDWALEDRGLLTIRSRSQFANTLIPMDQDTQAFWEYLNYVLAALGVALVYALFRWTQRRRLQAYARMLNLEV</sequence>
<evidence type="ECO:0000256" key="6">
    <source>
        <dbReference type="SAM" id="MobiDB-lite"/>
    </source>
</evidence>
<organism evidence="10">
    <name type="scientific">Thermohahella caldifontis</name>
    <dbReference type="NCBI Taxonomy" id="3142973"/>
    <lineage>
        <taxon>Bacteria</taxon>
        <taxon>Pseudomonadati</taxon>
        <taxon>Pseudomonadota</taxon>
        <taxon>Gammaproteobacteria</taxon>
        <taxon>Oceanospirillales</taxon>
        <taxon>Hahellaceae</taxon>
        <taxon>Thermohahella</taxon>
    </lineage>
</organism>
<keyword evidence="3 7" id="KW-0812">Transmembrane</keyword>
<dbReference type="AlphaFoldDB" id="A0AB39URV2"/>
<feature type="domain" description="ABC-type uncharacterised transport system" evidence="8">
    <location>
        <begin position="567"/>
        <end position="888"/>
    </location>
</feature>
<evidence type="ECO:0000256" key="7">
    <source>
        <dbReference type="SAM" id="Phobius"/>
    </source>
</evidence>
<evidence type="ECO:0000259" key="8">
    <source>
        <dbReference type="Pfam" id="PF09822"/>
    </source>
</evidence>
<dbReference type="KEGG" id="tcd:AAIA72_09445"/>
<dbReference type="Pfam" id="PF23357">
    <property type="entry name" value="DUF7088"/>
    <property type="match status" value="1"/>
</dbReference>
<feature type="compositionally biased region" description="Basic and acidic residues" evidence="6">
    <location>
        <begin position="826"/>
        <end position="850"/>
    </location>
</feature>
<dbReference type="RefSeq" id="WP_369600075.1">
    <property type="nucleotide sequence ID" value="NZ_CP154858.1"/>
</dbReference>
<evidence type="ECO:0000256" key="4">
    <source>
        <dbReference type="ARBA" id="ARBA00022989"/>
    </source>
</evidence>
<feature type="transmembrane region" description="Helical" evidence="7">
    <location>
        <begin position="256"/>
        <end position="272"/>
    </location>
</feature>
<evidence type="ECO:0000259" key="9">
    <source>
        <dbReference type="Pfam" id="PF23357"/>
    </source>
</evidence>
<dbReference type="Pfam" id="PF12679">
    <property type="entry name" value="ABC2_membrane_2"/>
    <property type="match status" value="1"/>
</dbReference>
<dbReference type="InterPro" id="IPR051449">
    <property type="entry name" value="ABC-2_transporter_component"/>
</dbReference>
<feature type="transmembrane region" description="Helical" evidence="7">
    <location>
        <begin position="56"/>
        <end position="76"/>
    </location>
</feature>
<comment type="subcellular location">
    <subcellularLocation>
        <location evidence="1">Cell membrane</location>
        <topology evidence="1">Multi-pass membrane protein</topology>
    </subcellularLocation>
</comment>
<feature type="transmembrane region" description="Helical" evidence="7">
    <location>
        <begin position="934"/>
        <end position="951"/>
    </location>
</feature>
<dbReference type="PANTHER" id="PTHR30294:SF29">
    <property type="entry name" value="MULTIDRUG ABC TRANSPORTER PERMEASE YBHS-RELATED"/>
    <property type="match status" value="1"/>
</dbReference>
<keyword evidence="2" id="KW-1003">Cell membrane</keyword>
<feature type="domain" description="DUF7088" evidence="9">
    <location>
        <begin position="284"/>
        <end position="387"/>
    </location>
</feature>
<feature type="region of interest" description="Disordered" evidence="6">
    <location>
        <begin position="826"/>
        <end position="852"/>
    </location>
</feature>
<dbReference type="PANTHER" id="PTHR30294">
    <property type="entry name" value="MEMBRANE COMPONENT OF ABC TRANSPORTER YHHJ-RELATED"/>
    <property type="match status" value="1"/>
</dbReference>
<keyword evidence="4 7" id="KW-1133">Transmembrane helix</keyword>
<evidence type="ECO:0000256" key="5">
    <source>
        <dbReference type="ARBA" id="ARBA00023136"/>
    </source>
</evidence>
<dbReference type="InterPro" id="IPR019196">
    <property type="entry name" value="ABC_transp_unknown"/>
</dbReference>
<evidence type="ECO:0000256" key="1">
    <source>
        <dbReference type="ARBA" id="ARBA00004651"/>
    </source>
</evidence>
<dbReference type="GO" id="GO:0005886">
    <property type="term" value="C:plasma membrane"/>
    <property type="evidence" value="ECO:0007669"/>
    <property type="project" value="UniProtKB-SubCell"/>
</dbReference>
<accession>A0AB39URV2</accession>
<protein>
    <submittedName>
        <fullName evidence="10">DUF4350 domain-containing protein</fullName>
    </submittedName>
</protein>
<feature type="transmembrane region" description="Helical" evidence="7">
    <location>
        <begin position="96"/>
        <end position="116"/>
    </location>
</feature>
<evidence type="ECO:0000256" key="2">
    <source>
        <dbReference type="ARBA" id="ARBA00022475"/>
    </source>
</evidence>
<gene>
    <name evidence="10" type="ORF">AAIA72_09445</name>
</gene>
<dbReference type="GO" id="GO:0140359">
    <property type="term" value="F:ABC-type transporter activity"/>
    <property type="evidence" value="ECO:0007669"/>
    <property type="project" value="InterPro"/>
</dbReference>
<evidence type="ECO:0000313" key="10">
    <source>
        <dbReference type="EMBL" id="XDT71036.1"/>
    </source>
</evidence>
<evidence type="ECO:0000256" key="3">
    <source>
        <dbReference type="ARBA" id="ARBA00022692"/>
    </source>
</evidence>
<proteinExistence type="predicted"/>
<dbReference type="Pfam" id="PF09822">
    <property type="entry name" value="ABC_transp_aux"/>
    <property type="match status" value="1"/>
</dbReference>
<feature type="transmembrane region" description="Helical" evidence="7">
    <location>
        <begin position="136"/>
        <end position="157"/>
    </location>
</feature>
<feature type="transmembrane region" description="Helical" evidence="7">
    <location>
        <begin position="164"/>
        <end position="181"/>
    </location>
</feature>
<name>A0AB39URV2_9GAMM</name>
<keyword evidence="5 7" id="KW-0472">Membrane</keyword>